<gene>
    <name evidence="2" type="ORF">EAH84_14755</name>
</gene>
<accession>A0A502C199</accession>
<reference evidence="2 3" key="1">
    <citation type="journal article" date="2019" name="Environ. Microbiol.">
        <title>Species interactions and distinct microbial communities in high Arctic permafrost affected cryosols are associated with the CH4 and CO2 gas fluxes.</title>
        <authorList>
            <person name="Altshuler I."/>
            <person name="Hamel J."/>
            <person name="Turney S."/>
            <person name="Magnuson E."/>
            <person name="Levesque R."/>
            <person name="Greer C."/>
            <person name="Whyte L.G."/>
        </authorList>
    </citation>
    <scope>NUCLEOTIDE SEQUENCE [LARGE SCALE GENOMIC DNA]</scope>
    <source>
        <strain evidence="2 3">S5.1</strain>
    </source>
</reference>
<proteinExistence type="predicted"/>
<comment type="caution">
    <text evidence="2">The sequence shown here is derived from an EMBL/GenBank/DDBJ whole genome shotgun (WGS) entry which is preliminary data.</text>
</comment>
<dbReference type="GO" id="GO:0016787">
    <property type="term" value="F:hydrolase activity"/>
    <property type="evidence" value="ECO:0007669"/>
    <property type="project" value="InterPro"/>
</dbReference>
<dbReference type="InterPro" id="IPR005939">
    <property type="entry name" value="BLH_phosphatase-like"/>
</dbReference>
<protein>
    <submittedName>
        <fullName evidence="2">TIGR01244 family phosphatase</fullName>
    </submittedName>
</protein>
<sequence length="138" mass="14421">MPFNRLDANLSASPQLTPHDVATAAAEGFRTIIDNRPDDEEPGQPSAATIEAAAREHGLAFIHIPVVPGTVSDGQAAAMVRALAEEPGPALGYCRSGTRAATLWALAQSGKVAPDTLINTARSAGYDLEALRPRLQPV</sequence>
<dbReference type="AlphaFoldDB" id="A0A502C199"/>
<dbReference type="Proteomes" id="UP000318413">
    <property type="component" value="Unassembled WGS sequence"/>
</dbReference>
<evidence type="ECO:0000313" key="3">
    <source>
        <dbReference type="Proteomes" id="UP000318413"/>
    </source>
</evidence>
<dbReference type="RefSeq" id="WP_140872756.1">
    <property type="nucleotide sequence ID" value="NZ_RCZK01000020.1"/>
</dbReference>
<feature type="domain" description="Beta-lactamase hydrolase-like protein phosphatase-like" evidence="1">
    <location>
        <begin position="6"/>
        <end position="110"/>
    </location>
</feature>
<dbReference type="Pfam" id="PF04273">
    <property type="entry name" value="BLH_phosphatase"/>
    <property type="match status" value="1"/>
</dbReference>
<dbReference type="OrthoDB" id="9805710at2"/>
<evidence type="ECO:0000313" key="2">
    <source>
        <dbReference type="EMBL" id="TPG06578.1"/>
    </source>
</evidence>
<evidence type="ECO:0000259" key="1">
    <source>
        <dbReference type="Pfam" id="PF04273"/>
    </source>
</evidence>
<dbReference type="EMBL" id="RCZK01000020">
    <property type="protein sequence ID" value="TPG06578.1"/>
    <property type="molecule type" value="Genomic_DNA"/>
</dbReference>
<organism evidence="2 3">
    <name type="scientific">Sphingomonas oligophenolica</name>
    <dbReference type="NCBI Taxonomy" id="301154"/>
    <lineage>
        <taxon>Bacteria</taxon>
        <taxon>Pseudomonadati</taxon>
        <taxon>Pseudomonadota</taxon>
        <taxon>Alphaproteobacteria</taxon>
        <taxon>Sphingomonadales</taxon>
        <taxon>Sphingomonadaceae</taxon>
        <taxon>Sphingomonas</taxon>
    </lineage>
</organism>
<dbReference type="InterPro" id="IPR029021">
    <property type="entry name" value="Prot-tyrosine_phosphatase-like"/>
</dbReference>
<dbReference type="Gene3D" id="3.90.190.10">
    <property type="entry name" value="Protein tyrosine phosphatase superfamily"/>
    <property type="match status" value="1"/>
</dbReference>
<keyword evidence="3" id="KW-1185">Reference proteome</keyword>
<name>A0A502C199_9SPHN</name>
<dbReference type="SUPFAM" id="SSF52799">
    <property type="entry name" value="(Phosphotyrosine protein) phosphatases II"/>
    <property type="match status" value="1"/>
</dbReference>
<dbReference type="NCBIfam" id="TIGR01244">
    <property type="entry name" value="TIGR01244 family sulfur transferase"/>
    <property type="match status" value="1"/>
</dbReference>